<dbReference type="EMBL" id="JASJND010000008">
    <property type="protein sequence ID" value="MDJ1115495.1"/>
    <property type="molecule type" value="Genomic_DNA"/>
</dbReference>
<sequence length="499" mass="52573">MHALGDNDAASPKAPRSRLPWIVAGGVGAVALAAGVAIALPQLLPGTPTAAETPTETPTSVAPSPTPSDDPTPAPVTCDPSTAARIPSYELDLSATGELTRQTVVEFEAEAPSWGDPGNNAEPLGEDLVAIVASAGDDDARRTNLAVIDGGSGEHRWDITVDGGLFIVGTPLSSGVSDRLLVNHVIDGEYRLVALALDDGGELAERPATGWVSSVVGHAPQGWTAWDVASQAPGAYVLRDDDTVTRLDPDSLEPEWTIDANAIDAQRYEGNHFIAQHFDETVFVSGHPFDAESGEALDWFREGDFIAAAGVVLHHEYRFDRYDSYPLSAIDPRTGELCWTVEVLDVAGDDESLWVIGVDRDVLRLDPISGEVVEQRGTIESIELEADEAESFSLSLVGATVVTQVQPLGGMEPGATAVWTSAGPLSLPIDDYAAFNASSGDQLIVQVGSTVDTPARLVAYALDGSTAWDVEIGDLTVDSGLITEARVTDPGIIQVDILR</sequence>
<feature type="transmembrane region" description="Helical" evidence="2">
    <location>
        <begin position="21"/>
        <end position="44"/>
    </location>
</feature>
<name>A0ABT6ZH63_9MICO</name>
<proteinExistence type="predicted"/>
<feature type="region of interest" description="Disordered" evidence="1">
    <location>
        <begin position="48"/>
        <end position="82"/>
    </location>
</feature>
<dbReference type="InterPro" id="IPR011047">
    <property type="entry name" value="Quinoprotein_ADH-like_sf"/>
</dbReference>
<comment type="caution">
    <text evidence="3">The sequence shown here is derived from an EMBL/GenBank/DDBJ whole genome shotgun (WGS) entry which is preliminary data.</text>
</comment>
<organism evidence="3 4">
    <name type="scientific">Microbacterium dauci</name>
    <dbReference type="NCBI Taxonomy" id="3048008"/>
    <lineage>
        <taxon>Bacteria</taxon>
        <taxon>Bacillati</taxon>
        <taxon>Actinomycetota</taxon>
        <taxon>Actinomycetes</taxon>
        <taxon>Micrococcales</taxon>
        <taxon>Microbacteriaceae</taxon>
        <taxon>Microbacterium</taxon>
    </lineage>
</organism>
<evidence type="ECO:0000313" key="4">
    <source>
        <dbReference type="Proteomes" id="UP001321481"/>
    </source>
</evidence>
<protein>
    <recommendedName>
        <fullName evidence="5">Pyrroloquinoline-quinone binding quinoprotein</fullName>
    </recommendedName>
</protein>
<evidence type="ECO:0000313" key="3">
    <source>
        <dbReference type="EMBL" id="MDJ1115495.1"/>
    </source>
</evidence>
<gene>
    <name evidence="3" type="ORF">QNI14_13680</name>
</gene>
<accession>A0ABT6ZH63</accession>
<keyword evidence="2" id="KW-0472">Membrane</keyword>
<evidence type="ECO:0000256" key="1">
    <source>
        <dbReference type="SAM" id="MobiDB-lite"/>
    </source>
</evidence>
<evidence type="ECO:0008006" key="5">
    <source>
        <dbReference type="Google" id="ProtNLM"/>
    </source>
</evidence>
<dbReference type="RefSeq" id="WP_283717183.1">
    <property type="nucleotide sequence ID" value="NZ_JASJND010000008.1"/>
</dbReference>
<feature type="compositionally biased region" description="Low complexity" evidence="1">
    <location>
        <begin position="48"/>
        <end position="63"/>
    </location>
</feature>
<keyword evidence="2" id="KW-0812">Transmembrane</keyword>
<feature type="compositionally biased region" description="Pro residues" evidence="1">
    <location>
        <begin position="64"/>
        <end position="74"/>
    </location>
</feature>
<evidence type="ECO:0000256" key="2">
    <source>
        <dbReference type="SAM" id="Phobius"/>
    </source>
</evidence>
<keyword evidence="2" id="KW-1133">Transmembrane helix</keyword>
<keyword evidence="4" id="KW-1185">Reference proteome</keyword>
<dbReference type="Proteomes" id="UP001321481">
    <property type="component" value="Unassembled WGS sequence"/>
</dbReference>
<reference evidence="3 4" key="1">
    <citation type="submission" date="2023-05" db="EMBL/GenBank/DDBJ databases">
        <title>Microbacterium dauci sp.nov., Isolated from Carrot Rhizosphere Soil.</title>
        <authorList>
            <person name="Xiao Z."/>
            <person name="Zheng J."/>
        </authorList>
    </citation>
    <scope>NUCLEOTIDE SEQUENCE [LARGE SCALE GENOMIC DNA]</scope>
    <source>
        <strain evidence="3 4">LX3-4</strain>
    </source>
</reference>
<dbReference type="SUPFAM" id="SSF50998">
    <property type="entry name" value="Quinoprotein alcohol dehydrogenase-like"/>
    <property type="match status" value="1"/>
</dbReference>